<dbReference type="AlphaFoldDB" id="A0A919YEM7"/>
<proteinExistence type="predicted"/>
<dbReference type="Proteomes" id="UP000682811">
    <property type="component" value="Unassembled WGS sequence"/>
</dbReference>
<evidence type="ECO:0000313" key="2">
    <source>
        <dbReference type="Proteomes" id="UP000682811"/>
    </source>
</evidence>
<comment type="caution">
    <text evidence="1">The sequence shown here is derived from an EMBL/GenBank/DDBJ whole genome shotgun (WGS) entry which is preliminary data.</text>
</comment>
<evidence type="ECO:0000313" key="1">
    <source>
        <dbReference type="EMBL" id="GIO49324.1"/>
    </source>
</evidence>
<name>A0A919YEM7_9BACL</name>
<sequence>MRSGARPKIFSLYIKNKLSDLKTYLRSVFTLKQGLNKGMLNKEITLTFSGGVK</sequence>
<protein>
    <submittedName>
        <fullName evidence="1">Uncharacterized protein</fullName>
    </submittedName>
</protein>
<keyword evidence="2" id="KW-1185">Reference proteome</keyword>
<dbReference type="EMBL" id="BORT01000021">
    <property type="protein sequence ID" value="GIO49324.1"/>
    <property type="molecule type" value="Genomic_DNA"/>
</dbReference>
<reference evidence="1 2" key="1">
    <citation type="submission" date="2021-03" db="EMBL/GenBank/DDBJ databases">
        <title>Antimicrobial resistance genes in bacteria isolated from Japanese honey, and their potential for conferring macrolide and lincosamide resistance in the American foulbrood pathogen Paenibacillus larvae.</title>
        <authorList>
            <person name="Okamoto M."/>
            <person name="Kumagai M."/>
            <person name="Kanamori H."/>
            <person name="Takamatsu D."/>
        </authorList>
    </citation>
    <scope>NUCLEOTIDE SEQUENCE [LARGE SCALE GENOMIC DNA]</scope>
    <source>
        <strain evidence="1 2">J34TS1</strain>
    </source>
</reference>
<organism evidence="1 2">
    <name type="scientific">Paenibacillus azoreducens</name>
    <dbReference type="NCBI Taxonomy" id="116718"/>
    <lineage>
        <taxon>Bacteria</taxon>
        <taxon>Bacillati</taxon>
        <taxon>Bacillota</taxon>
        <taxon>Bacilli</taxon>
        <taxon>Bacillales</taxon>
        <taxon>Paenibacillaceae</taxon>
        <taxon>Paenibacillus</taxon>
    </lineage>
</organism>
<accession>A0A919YEM7</accession>
<gene>
    <name evidence="1" type="ORF">J34TS1_40890</name>
</gene>